<dbReference type="InterPro" id="IPR025667">
    <property type="entry name" value="SprB_repeat"/>
</dbReference>
<keyword evidence="4" id="KW-1185">Reference proteome</keyword>
<dbReference type="Pfam" id="PF19081">
    <property type="entry name" value="Ig_7"/>
    <property type="match status" value="1"/>
</dbReference>
<dbReference type="Pfam" id="PF13585">
    <property type="entry name" value="CHU_C"/>
    <property type="match status" value="1"/>
</dbReference>
<reference evidence="3 4" key="1">
    <citation type="submission" date="2020-02" db="EMBL/GenBank/DDBJ databases">
        <title>Draft genome sequence of two Spirosoma agri KCTC 52727 and Spirosoma terrae KCTC 52035.</title>
        <authorList>
            <person name="Rojas J."/>
            <person name="Ambika Manirajan B."/>
            <person name="Ratering S."/>
            <person name="Suarez C."/>
            <person name="Schnell S."/>
        </authorList>
    </citation>
    <scope>NUCLEOTIDE SEQUENCE [LARGE SCALE GENOMIC DNA]</scope>
    <source>
        <strain evidence="3 4">KCTC 52727</strain>
    </source>
</reference>
<dbReference type="Pfam" id="PF13573">
    <property type="entry name" value="SprB"/>
    <property type="match status" value="1"/>
</dbReference>
<keyword evidence="1" id="KW-0732">Signal</keyword>
<dbReference type="InterPro" id="IPR044023">
    <property type="entry name" value="Ig_7"/>
</dbReference>
<dbReference type="NCBIfam" id="TIGR04131">
    <property type="entry name" value="Bac_Flav_CTERM"/>
    <property type="match status" value="1"/>
</dbReference>
<dbReference type="EMBL" id="JAAGNZ010000001">
    <property type="protein sequence ID" value="NEU66119.1"/>
    <property type="molecule type" value="Genomic_DNA"/>
</dbReference>
<sequence>MKGQATIHLMLLLGLVSTICRAQNVAGFWMGVTYPDDPSKAVFNYAMTLTQTGNTIGGTAQTSNPNVPFGGVAQLSGQVGPAAVTFSESNKNGSTTVEDVCYWRGSLTYNATDESLIGTYQPIVNGTTCKDKTSGKVELYRIVLKSGNSFCKGTPVDLVVTGKNVRWYSGDSQSKLLATGNQFSPTITKTTTYYITQTLYNTESPAVPITIDIREPIFKTTVTNVGCGKPSGSIDVIATNATNWHYSLNGGPFQSSPSFLNISPGSYTVTVQDAAGCQADQPVKIVSGDAPTIANISVTPPHCATANGELSVQAAGGTPPLTYSIDYGVTFQSSSVFKQLPASDYTVRVHDANGCEVNKVASLPAPTLLVLAAVDITPTTCGQTNGRVTITGANGKRPIQYSIDNQSFQISNVFDSLTAGTHTLVATDSIGCIVRQAISVGASTGPVLTDVQVTPEACGERNGGLRVSPLADNTSLSIDGQLFQQATDYANLQAGTYPVTVKDANNCLVTKLVLVPSDCPSQLHLPTAFSPNADQSNDALTVYFRFPSISVARFTVFDRWGAVIHNRTNFVLSNGDSLWDGQLNGNTAPAGTYLYQLDCQFPNGVQTILHQSVSLLH</sequence>
<comment type="caution">
    <text evidence="3">The sequence shown here is derived from an EMBL/GenBank/DDBJ whole genome shotgun (WGS) entry which is preliminary data.</text>
</comment>
<gene>
    <name evidence="3" type="ORF">GK091_04435</name>
</gene>
<feature type="domain" description="Ig-like" evidence="2">
    <location>
        <begin position="146"/>
        <end position="211"/>
    </location>
</feature>
<feature type="signal peptide" evidence="1">
    <location>
        <begin position="1"/>
        <end position="22"/>
    </location>
</feature>
<dbReference type="AlphaFoldDB" id="A0A6M0ID09"/>
<protein>
    <submittedName>
        <fullName evidence="3">T9SS type B sorting domain-containing protein</fullName>
    </submittedName>
</protein>
<evidence type="ECO:0000259" key="2">
    <source>
        <dbReference type="Pfam" id="PF19081"/>
    </source>
</evidence>
<feature type="chain" id="PRO_5026705670" evidence="1">
    <location>
        <begin position="23"/>
        <end position="617"/>
    </location>
</feature>
<dbReference type="InterPro" id="IPR026341">
    <property type="entry name" value="T9SS_type_B"/>
</dbReference>
<evidence type="ECO:0000313" key="4">
    <source>
        <dbReference type="Proteomes" id="UP000477386"/>
    </source>
</evidence>
<proteinExistence type="predicted"/>
<name>A0A6M0ID09_9BACT</name>
<evidence type="ECO:0000256" key="1">
    <source>
        <dbReference type="SAM" id="SignalP"/>
    </source>
</evidence>
<accession>A0A6M0ID09</accession>
<dbReference type="RefSeq" id="WP_164035400.1">
    <property type="nucleotide sequence ID" value="NZ_JAAGNZ010000001.1"/>
</dbReference>
<organism evidence="3 4">
    <name type="scientific">Spirosoma agri</name>
    <dbReference type="NCBI Taxonomy" id="1987381"/>
    <lineage>
        <taxon>Bacteria</taxon>
        <taxon>Pseudomonadati</taxon>
        <taxon>Bacteroidota</taxon>
        <taxon>Cytophagia</taxon>
        <taxon>Cytophagales</taxon>
        <taxon>Cytophagaceae</taxon>
        <taxon>Spirosoma</taxon>
    </lineage>
</organism>
<evidence type="ECO:0000313" key="3">
    <source>
        <dbReference type="EMBL" id="NEU66119.1"/>
    </source>
</evidence>
<dbReference type="Proteomes" id="UP000477386">
    <property type="component" value="Unassembled WGS sequence"/>
</dbReference>